<name>A0A9Q0M8P5_BLOTA</name>
<proteinExistence type="predicted"/>
<protein>
    <submittedName>
        <fullName evidence="1">Uncharacterized protein</fullName>
    </submittedName>
</protein>
<feature type="non-terminal residue" evidence="1">
    <location>
        <position position="1"/>
    </location>
</feature>
<dbReference type="Proteomes" id="UP001142055">
    <property type="component" value="Chromosome 2"/>
</dbReference>
<sequence length="55" mass="6169">CPVRRGSIRETIETINVPSVGLLTTIRGWRARSSHDHPKQLVVLRPNRPFGACGY</sequence>
<dbReference type="AlphaFoldDB" id="A0A9Q0M8P5"/>
<evidence type="ECO:0000313" key="2">
    <source>
        <dbReference type="Proteomes" id="UP001142055"/>
    </source>
</evidence>
<keyword evidence="2" id="KW-1185">Reference proteome</keyword>
<organism evidence="1 2">
    <name type="scientific">Blomia tropicalis</name>
    <name type="common">Mite</name>
    <dbReference type="NCBI Taxonomy" id="40697"/>
    <lineage>
        <taxon>Eukaryota</taxon>
        <taxon>Metazoa</taxon>
        <taxon>Ecdysozoa</taxon>
        <taxon>Arthropoda</taxon>
        <taxon>Chelicerata</taxon>
        <taxon>Arachnida</taxon>
        <taxon>Acari</taxon>
        <taxon>Acariformes</taxon>
        <taxon>Sarcoptiformes</taxon>
        <taxon>Astigmata</taxon>
        <taxon>Glycyphagoidea</taxon>
        <taxon>Echimyopodidae</taxon>
        <taxon>Blomia</taxon>
    </lineage>
</organism>
<dbReference type="EMBL" id="JAPWDV010000002">
    <property type="protein sequence ID" value="KAJ6221401.1"/>
    <property type="molecule type" value="Genomic_DNA"/>
</dbReference>
<accession>A0A9Q0M8P5</accession>
<feature type="non-terminal residue" evidence="1">
    <location>
        <position position="55"/>
    </location>
</feature>
<evidence type="ECO:0000313" key="1">
    <source>
        <dbReference type="EMBL" id="KAJ6221401.1"/>
    </source>
</evidence>
<comment type="caution">
    <text evidence="1">The sequence shown here is derived from an EMBL/GenBank/DDBJ whole genome shotgun (WGS) entry which is preliminary data.</text>
</comment>
<gene>
    <name evidence="1" type="ORF">RDWZM_007213</name>
</gene>
<reference evidence="1" key="1">
    <citation type="submission" date="2022-12" db="EMBL/GenBank/DDBJ databases">
        <title>Genome assemblies of Blomia tropicalis.</title>
        <authorList>
            <person name="Cui Y."/>
        </authorList>
    </citation>
    <scope>NUCLEOTIDE SEQUENCE</scope>
    <source>
        <tissue evidence="1">Adult mites</tissue>
    </source>
</reference>